<dbReference type="Proteomes" id="UP001362899">
    <property type="component" value="Unassembled WGS sequence"/>
</dbReference>
<feature type="transmembrane region" description="Helical" evidence="5">
    <location>
        <begin position="436"/>
        <end position="455"/>
    </location>
</feature>
<dbReference type="Pfam" id="PF13520">
    <property type="entry name" value="AA_permease_2"/>
    <property type="match status" value="1"/>
</dbReference>
<dbReference type="InterPro" id="IPR002293">
    <property type="entry name" value="AA/rel_permease1"/>
</dbReference>
<gene>
    <name evidence="6" type="ORF">DASB73_032660</name>
</gene>
<feature type="transmembrane region" description="Helical" evidence="5">
    <location>
        <begin position="391"/>
        <end position="416"/>
    </location>
</feature>
<sequence length="496" mass="54615">MWDEDDVALMDSHGERDVESLDPIELPNETEGRHLGLTSAVFLILNRMIGTGVFSIPSSIYQLTGSVGWSLALWICGGFIACCGFSVYLEYGLQMPFSGGEKNYLDRVYTKPPKLALTIFTVVTALLSFSTSNSFAFGNYLQMGLGLEPEISATRWIGCITVGLVCLLHSRFPHAGRTAFNVLGFAKVFILALIASTGPLLALGIIKIDGGNVAHHNFSEMWKNDGFGGGLYDIGVALMRISYSYRGWETCNMVLGELEDPERTIKRAGIIALATITTLYTLCNYAYFAAIYKEDVANSGVLIAGVFLLKLFGESAASHVLPLIICVSNLGNILVVTYALSRVVQELGKHDILPFSKFLASDKPWKTPAAALFMHFVMTVLTLTLPPPGDIYNFVVDLSTYPVAIFATMITIGLILVHRNPEKYSWNPEKSYRAPLIGMIVFLISNFMMLVFPWIPPQIPKTGLPYYASPLASVLLIFVGLGYWCIRHNDYLHGHT</sequence>
<feature type="transmembrane region" description="Helical" evidence="5">
    <location>
        <begin position="268"/>
        <end position="289"/>
    </location>
</feature>
<reference evidence="6 7" key="1">
    <citation type="journal article" date="2023" name="Elife">
        <title>Identification of key yeast species and microbe-microbe interactions impacting larval growth of Drosophila in the wild.</title>
        <authorList>
            <person name="Mure A."/>
            <person name="Sugiura Y."/>
            <person name="Maeda R."/>
            <person name="Honda K."/>
            <person name="Sakurai N."/>
            <person name="Takahashi Y."/>
            <person name="Watada M."/>
            <person name="Katoh T."/>
            <person name="Gotoh A."/>
            <person name="Gotoh Y."/>
            <person name="Taniguchi I."/>
            <person name="Nakamura K."/>
            <person name="Hayashi T."/>
            <person name="Katayama T."/>
            <person name="Uemura T."/>
            <person name="Hattori Y."/>
        </authorList>
    </citation>
    <scope>NUCLEOTIDE SEQUENCE [LARGE SCALE GENOMIC DNA]</scope>
    <source>
        <strain evidence="6 7">SB-73</strain>
    </source>
</reference>
<name>A0AAV5RNH3_STABA</name>
<dbReference type="EMBL" id="BTGC01000008">
    <property type="protein sequence ID" value="GMM52303.1"/>
    <property type="molecule type" value="Genomic_DNA"/>
</dbReference>
<dbReference type="PANTHER" id="PTHR11785:SF382">
    <property type="entry name" value="LOW-AFFINITY METHIONINE PERMEASE"/>
    <property type="match status" value="1"/>
</dbReference>
<dbReference type="GO" id="GO:0016020">
    <property type="term" value="C:membrane"/>
    <property type="evidence" value="ECO:0007669"/>
    <property type="project" value="UniProtKB-SubCell"/>
</dbReference>
<keyword evidence="4 5" id="KW-0472">Membrane</keyword>
<keyword evidence="7" id="KW-1185">Reference proteome</keyword>
<evidence type="ECO:0000256" key="5">
    <source>
        <dbReference type="SAM" id="Phobius"/>
    </source>
</evidence>
<evidence type="ECO:0000256" key="2">
    <source>
        <dbReference type="ARBA" id="ARBA00022692"/>
    </source>
</evidence>
<dbReference type="GO" id="GO:0015179">
    <property type="term" value="F:L-amino acid transmembrane transporter activity"/>
    <property type="evidence" value="ECO:0007669"/>
    <property type="project" value="TreeGrafter"/>
</dbReference>
<dbReference type="PIRSF" id="PIRSF006060">
    <property type="entry name" value="AA_transporter"/>
    <property type="match status" value="1"/>
</dbReference>
<dbReference type="PANTHER" id="PTHR11785">
    <property type="entry name" value="AMINO ACID TRANSPORTER"/>
    <property type="match status" value="1"/>
</dbReference>
<feature type="transmembrane region" description="Helical" evidence="5">
    <location>
        <begin position="365"/>
        <end position="385"/>
    </location>
</feature>
<feature type="transmembrane region" description="Helical" evidence="5">
    <location>
        <begin position="467"/>
        <end position="486"/>
    </location>
</feature>
<feature type="transmembrane region" description="Helical" evidence="5">
    <location>
        <begin position="184"/>
        <end position="206"/>
    </location>
</feature>
<feature type="transmembrane region" description="Helical" evidence="5">
    <location>
        <begin position="115"/>
        <end position="141"/>
    </location>
</feature>
<comment type="subcellular location">
    <subcellularLocation>
        <location evidence="1">Membrane</location>
        <topology evidence="1">Multi-pass membrane protein</topology>
    </subcellularLocation>
</comment>
<dbReference type="InterPro" id="IPR050598">
    <property type="entry name" value="AminoAcid_Transporter"/>
</dbReference>
<feature type="transmembrane region" description="Helical" evidence="5">
    <location>
        <begin position="153"/>
        <end position="172"/>
    </location>
</feature>
<evidence type="ECO:0000313" key="6">
    <source>
        <dbReference type="EMBL" id="GMM52303.1"/>
    </source>
</evidence>
<dbReference type="AlphaFoldDB" id="A0AAV5RNH3"/>
<evidence type="ECO:0000256" key="4">
    <source>
        <dbReference type="ARBA" id="ARBA00023136"/>
    </source>
</evidence>
<comment type="caution">
    <text evidence="6">The sequence shown here is derived from an EMBL/GenBank/DDBJ whole genome shotgun (WGS) entry which is preliminary data.</text>
</comment>
<feature type="transmembrane region" description="Helical" evidence="5">
    <location>
        <begin position="227"/>
        <end position="248"/>
    </location>
</feature>
<feature type="transmembrane region" description="Helical" evidence="5">
    <location>
        <begin position="319"/>
        <end position="344"/>
    </location>
</feature>
<protein>
    <submittedName>
        <fullName evidence="6">Mup1 protein</fullName>
    </submittedName>
</protein>
<keyword evidence="3 5" id="KW-1133">Transmembrane helix</keyword>
<evidence type="ECO:0000256" key="1">
    <source>
        <dbReference type="ARBA" id="ARBA00004141"/>
    </source>
</evidence>
<evidence type="ECO:0000256" key="3">
    <source>
        <dbReference type="ARBA" id="ARBA00022989"/>
    </source>
</evidence>
<dbReference type="Gene3D" id="1.20.1740.10">
    <property type="entry name" value="Amino acid/polyamine transporter I"/>
    <property type="match status" value="1"/>
</dbReference>
<proteinExistence type="predicted"/>
<organism evidence="6 7">
    <name type="scientific">Starmerella bacillaris</name>
    <name type="common">Yeast</name>
    <name type="synonym">Candida zemplinina</name>
    <dbReference type="NCBI Taxonomy" id="1247836"/>
    <lineage>
        <taxon>Eukaryota</taxon>
        <taxon>Fungi</taxon>
        <taxon>Dikarya</taxon>
        <taxon>Ascomycota</taxon>
        <taxon>Saccharomycotina</taxon>
        <taxon>Dipodascomycetes</taxon>
        <taxon>Dipodascales</taxon>
        <taxon>Trichomonascaceae</taxon>
        <taxon>Starmerella</taxon>
    </lineage>
</organism>
<keyword evidence="2 5" id="KW-0812">Transmembrane</keyword>
<feature type="transmembrane region" description="Helical" evidence="5">
    <location>
        <begin position="68"/>
        <end position="89"/>
    </location>
</feature>
<evidence type="ECO:0000313" key="7">
    <source>
        <dbReference type="Proteomes" id="UP001362899"/>
    </source>
</evidence>
<accession>A0AAV5RNH3</accession>